<dbReference type="PANTHER" id="PTHR30118:SF15">
    <property type="entry name" value="TRANSCRIPTIONAL REGULATORY PROTEIN"/>
    <property type="match status" value="1"/>
</dbReference>
<sequence length="308" mass="34554">MMFGMLTTHTERADLNLLTPLVALLEERQVSRAASRVGLSQPAMSRALQRLRRLLDDPLLVRDPEGFRLSARAEDIHRQLATLIPLLENLLSPAEFDPRASTQPVNVAGSDYAVHTYGPAIARLIRSQSPDTAVRFRSWRPDGIEDQIRRGAVDLGLYGGHTPDDLNATQLITEQFKCVVSEGHPLATRGSVTLEDYLECSHMVVDVADGKQPDIDYRLAELGRARRAVVTVPYHTATLPMLHGTDLVATLPGRFIDAWIAGSELRLLPAPVEIATMPYRMIWHPAFELDRRHQWLRECVRRAVIDHE</sequence>
<keyword evidence="4" id="KW-0804">Transcription</keyword>
<keyword evidence="3" id="KW-0238">DNA-binding</keyword>
<keyword evidence="2" id="KW-0805">Transcription regulation</keyword>
<dbReference type="Pfam" id="PF00126">
    <property type="entry name" value="HTH_1"/>
    <property type="match status" value="1"/>
</dbReference>
<evidence type="ECO:0000313" key="6">
    <source>
        <dbReference type="EMBL" id="TLH55687.1"/>
    </source>
</evidence>
<comment type="caution">
    <text evidence="6">The sequence shown here is derived from an EMBL/GenBank/DDBJ whole genome shotgun (WGS) entry which is preliminary data.</text>
</comment>
<dbReference type="PRINTS" id="PR00039">
    <property type="entry name" value="HTHLYSR"/>
</dbReference>
<gene>
    <name evidence="6" type="ORF">C1S78_27895</name>
</gene>
<comment type="similarity">
    <text evidence="1">Belongs to the LysR transcriptional regulatory family.</text>
</comment>
<dbReference type="Pfam" id="PF03466">
    <property type="entry name" value="LysR_substrate"/>
    <property type="match status" value="1"/>
</dbReference>
<reference evidence="6" key="1">
    <citation type="submission" date="2018-01" db="EMBL/GenBank/DDBJ databases">
        <title>Comparative genomics of Mycobacterium mucogenicum and Mycobacterium neoaurum clade members emphasizing tRNA and non-coding RNA.</title>
        <authorList>
            <person name="Behra P.R.K."/>
            <person name="Pettersson B.M.F."/>
            <person name="Das S."/>
            <person name="Dasgupta S."/>
            <person name="Kirsebom L.A."/>
        </authorList>
    </citation>
    <scope>NUCLEOTIDE SEQUENCE</scope>
    <source>
        <strain evidence="6">DSM 44124</strain>
    </source>
</reference>
<dbReference type="EMBL" id="POTL01000001">
    <property type="protein sequence ID" value="TLH55687.1"/>
    <property type="molecule type" value="Genomic_DNA"/>
</dbReference>
<feature type="domain" description="HTH lysR-type" evidence="5">
    <location>
        <begin position="14"/>
        <end position="70"/>
    </location>
</feature>
<dbReference type="SUPFAM" id="SSF46785">
    <property type="entry name" value="Winged helix' DNA-binding domain"/>
    <property type="match status" value="1"/>
</dbReference>
<dbReference type="PANTHER" id="PTHR30118">
    <property type="entry name" value="HTH-TYPE TRANSCRIPTIONAL REGULATOR LEUO-RELATED"/>
    <property type="match status" value="1"/>
</dbReference>
<dbReference type="AlphaFoldDB" id="A0A8H2JGK8"/>
<dbReference type="GO" id="GO:0003677">
    <property type="term" value="F:DNA binding"/>
    <property type="evidence" value="ECO:0007669"/>
    <property type="project" value="UniProtKB-KW"/>
</dbReference>
<dbReference type="Gene3D" id="1.10.10.10">
    <property type="entry name" value="Winged helix-like DNA-binding domain superfamily/Winged helix DNA-binding domain"/>
    <property type="match status" value="1"/>
</dbReference>
<evidence type="ECO:0000256" key="4">
    <source>
        <dbReference type="ARBA" id="ARBA00023163"/>
    </source>
</evidence>
<proteinExistence type="inferred from homology"/>
<dbReference type="InterPro" id="IPR037402">
    <property type="entry name" value="YidZ_PBP2"/>
</dbReference>
<organism evidence="6">
    <name type="scientific">Mycolicibacterium mucogenicum DSM 44124</name>
    <dbReference type="NCBI Taxonomy" id="1226753"/>
    <lineage>
        <taxon>Bacteria</taxon>
        <taxon>Bacillati</taxon>
        <taxon>Actinomycetota</taxon>
        <taxon>Actinomycetes</taxon>
        <taxon>Mycobacteriales</taxon>
        <taxon>Mycobacteriaceae</taxon>
        <taxon>Mycolicibacterium</taxon>
    </lineage>
</organism>
<dbReference type="InterPro" id="IPR036388">
    <property type="entry name" value="WH-like_DNA-bd_sf"/>
</dbReference>
<dbReference type="InterPro" id="IPR050389">
    <property type="entry name" value="LysR-type_TF"/>
</dbReference>
<dbReference type="SUPFAM" id="SSF53850">
    <property type="entry name" value="Periplasmic binding protein-like II"/>
    <property type="match status" value="1"/>
</dbReference>
<evidence type="ECO:0000256" key="3">
    <source>
        <dbReference type="ARBA" id="ARBA00023125"/>
    </source>
</evidence>
<accession>A0A8H2JGK8</accession>
<dbReference type="CDD" id="cd08417">
    <property type="entry name" value="PBP2_Nitroaromatics_like"/>
    <property type="match status" value="1"/>
</dbReference>
<evidence type="ECO:0000256" key="2">
    <source>
        <dbReference type="ARBA" id="ARBA00023015"/>
    </source>
</evidence>
<name>A0A8H2JGK8_MYCMU</name>
<evidence type="ECO:0000259" key="5">
    <source>
        <dbReference type="PROSITE" id="PS50931"/>
    </source>
</evidence>
<dbReference type="PROSITE" id="PS50931">
    <property type="entry name" value="HTH_LYSR"/>
    <property type="match status" value="1"/>
</dbReference>
<dbReference type="InterPro" id="IPR005119">
    <property type="entry name" value="LysR_subst-bd"/>
</dbReference>
<dbReference type="InterPro" id="IPR000847">
    <property type="entry name" value="LysR_HTH_N"/>
</dbReference>
<dbReference type="Gene3D" id="3.40.190.10">
    <property type="entry name" value="Periplasmic binding protein-like II"/>
    <property type="match status" value="2"/>
</dbReference>
<evidence type="ECO:0000256" key="1">
    <source>
        <dbReference type="ARBA" id="ARBA00009437"/>
    </source>
</evidence>
<protein>
    <submittedName>
        <fullName evidence="6">LysR family transcriptional regulator</fullName>
    </submittedName>
</protein>
<dbReference type="InterPro" id="IPR036390">
    <property type="entry name" value="WH_DNA-bd_sf"/>
</dbReference>
<dbReference type="GO" id="GO:0003700">
    <property type="term" value="F:DNA-binding transcription factor activity"/>
    <property type="evidence" value="ECO:0007669"/>
    <property type="project" value="InterPro"/>
</dbReference>